<evidence type="ECO:0000313" key="2">
    <source>
        <dbReference type="Proteomes" id="UP001281147"/>
    </source>
</evidence>
<accession>A0ACC3NK97</accession>
<proteinExistence type="predicted"/>
<dbReference type="Proteomes" id="UP001281147">
    <property type="component" value="Unassembled WGS sequence"/>
</dbReference>
<protein>
    <submittedName>
        <fullName evidence="1">Uncharacterized protein</fullName>
    </submittedName>
</protein>
<organism evidence="1 2">
    <name type="scientific">Vermiconidia calcicola</name>
    <dbReference type="NCBI Taxonomy" id="1690605"/>
    <lineage>
        <taxon>Eukaryota</taxon>
        <taxon>Fungi</taxon>
        <taxon>Dikarya</taxon>
        <taxon>Ascomycota</taxon>
        <taxon>Pezizomycotina</taxon>
        <taxon>Dothideomycetes</taxon>
        <taxon>Dothideomycetidae</taxon>
        <taxon>Mycosphaerellales</taxon>
        <taxon>Extremaceae</taxon>
        <taxon>Vermiconidia</taxon>
    </lineage>
</organism>
<sequence>MLRQLLTRVAGHEYAANAPLAFRVGLESKQPCDNPEPPAKGPCFFLEKLPPELRLRVYEYLLLYPRRLVPYVAQKSQTTILPTSRWQRETSSSVEYAQVDITAFCLNRQIYEESANLFYGHNRFCVDFDDLCKCWNKRHPFRLNENMVKRLKIGAINFDREGPALWGECNYCGSEGWALLKYLASLPNLRSASLTFANVESFASCGRATLRKLRKLSKGASLGADDIGRLQISGLDVRLELRLPELIRTFPLASSRQAEDAMHADYSGSEEVFGEAVEMEAQMLFDEDTDDYSIYRTLRDILHHARTIGETSRELKPTMDKVVSGSGLSFERLDFGERANFTIALAECLSDMIDGDDCVEMADRSDVVEITPKDW</sequence>
<gene>
    <name evidence="1" type="ORF">LTR37_005415</name>
</gene>
<keyword evidence="2" id="KW-1185">Reference proteome</keyword>
<name>A0ACC3NK97_9PEZI</name>
<dbReference type="EMBL" id="JAUTXU010000034">
    <property type="protein sequence ID" value="KAK3717989.1"/>
    <property type="molecule type" value="Genomic_DNA"/>
</dbReference>
<reference evidence="1" key="1">
    <citation type="submission" date="2023-07" db="EMBL/GenBank/DDBJ databases">
        <title>Black Yeasts Isolated from many extreme environments.</title>
        <authorList>
            <person name="Coleine C."/>
            <person name="Stajich J.E."/>
            <person name="Selbmann L."/>
        </authorList>
    </citation>
    <scope>NUCLEOTIDE SEQUENCE</scope>
    <source>
        <strain evidence="1">CCFEE 5714</strain>
    </source>
</reference>
<comment type="caution">
    <text evidence="1">The sequence shown here is derived from an EMBL/GenBank/DDBJ whole genome shotgun (WGS) entry which is preliminary data.</text>
</comment>
<evidence type="ECO:0000313" key="1">
    <source>
        <dbReference type="EMBL" id="KAK3717989.1"/>
    </source>
</evidence>